<evidence type="ECO:0000313" key="6">
    <source>
        <dbReference type="Proteomes" id="UP000515154"/>
    </source>
</evidence>
<keyword evidence="3 5" id="KW-1133">Transmembrane helix</keyword>
<evidence type="ECO:0000256" key="2">
    <source>
        <dbReference type="ARBA" id="ARBA00022692"/>
    </source>
</evidence>
<keyword evidence="2 5" id="KW-0812">Transmembrane</keyword>
<keyword evidence="4 5" id="KW-0472">Membrane</keyword>
<name>A0A7E6FN71_9MOLL</name>
<protein>
    <submittedName>
        <fullName evidence="7">Type-1 angiotensin II receptor-associated protein-like isoform X1</fullName>
    </submittedName>
</protein>
<dbReference type="GO" id="GO:0005886">
    <property type="term" value="C:plasma membrane"/>
    <property type="evidence" value="ECO:0007669"/>
    <property type="project" value="TreeGrafter"/>
</dbReference>
<dbReference type="RefSeq" id="XP_036369069.1">
    <property type="nucleotide sequence ID" value="XM_036513176.1"/>
</dbReference>
<feature type="transmembrane region" description="Helical" evidence="5">
    <location>
        <begin position="98"/>
        <end position="120"/>
    </location>
</feature>
<evidence type="ECO:0000256" key="5">
    <source>
        <dbReference type="SAM" id="Phobius"/>
    </source>
</evidence>
<dbReference type="AlphaFoldDB" id="A0A7E6FN71"/>
<evidence type="ECO:0000256" key="4">
    <source>
        <dbReference type="ARBA" id="ARBA00023136"/>
    </source>
</evidence>
<feature type="transmembrane region" description="Helical" evidence="5">
    <location>
        <begin position="56"/>
        <end position="78"/>
    </location>
</feature>
<dbReference type="InterPro" id="IPR009436">
    <property type="entry name" value="AGTRAP"/>
</dbReference>
<evidence type="ECO:0000313" key="7">
    <source>
        <dbReference type="RefSeq" id="XP_036369069.1"/>
    </source>
</evidence>
<dbReference type="SMART" id="SM00805">
    <property type="entry name" value="AGTRAP"/>
    <property type="match status" value="1"/>
</dbReference>
<dbReference type="Pfam" id="PF06396">
    <property type="entry name" value="AGTRAP"/>
    <property type="match status" value="1"/>
</dbReference>
<dbReference type="PANTHER" id="PTHR16521:SF3">
    <property type="entry name" value="TYPE-1 ANGIOTENSIN II RECEPTOR-ASSOCIATED PROTEIN"/>
    <property type="match status" value="1"/>
</dbReference>
<organism evidence="6 7">
    <name type="scientific">Octopus sinensis</name>
    <name type="common">East Asian common octopus</name>
    <dbReference type="NCBI Taxonomy" id="2607531"/>
    <lineage>
        <taxon>Eukaryota</taxon>
        <taxon>Metazoa</taxon>
        <taxon>Spiralia</taxon>
        <taxon>Lophotrochozoa</taxon>
        <taxon>Mollusca</taxon>
        <taxon>Cephalopoda</taxon>
        <taxon>Coleoidea</taxon>
        <taxon>Octopodiformes</taxon>
        <taxon>Octopoda</taxon>
        <taxon>Incirrata</taxon>
        <taxon>Octopodidae</taxon>
        <taxon>Octopus</taxon>
    </lineage>
</organism>
<feature type="transmembrane region" description="Helical" evidence="5">
    <location>
        <begin position="7"/>
        <end position="24"/>
    </location>
</feature>
<accession>A0A7E6FN71</accession>
<evidence type="ECO:0000256" key="1">
    <source>
        <dbReference type="ARBA" id="ARBA00004141"/>
    </source>
</evidence>
<sequence>MEPPQVSLKVIVIVHFILTVWASMPASFLPFSYTYMNAFVLAFGVWGIVNQESTDAISMFLILKIFTIIQDIVFLGIYQPRAYADNGKSSEMSCVHEYRFSLAMSIVNLILKPVSCFLLYRIYQDRGGIYETFSIPGLTSHTGGTYENIDQPVPTNNLEAASPRHMADKLPLDP</sequence>
<gene>
    <name evidence="7" type="primary">LOC115224339</name>
</gene>
<comment type="subcellular location">
    <subcellularLocation>
        <location evidence="1">Membrane</location>
        <topology evidence="1">Multi-pass membrane protein</topology>
    </subcellularLocation>
</comment>
<feature type="transmembrane region" description="Helical" evidence="5">
    <location>
        <begin position="30"/>
        <end position="49"/>
    </location>
</feature>
<dbReference type="PANTHER" id="PTHR16521">
    <property type="entry name" value="TYPE-1 ANGIOTENSIN II RECEPTOR-ASSOCIATED PROTEIN"/>
    <property type="match status" value="1"/>
</dbReference>
<keyword evidence="6" id="KW-1185">Reference proteome</keyword>
<evidence type="ECO:0000256" key="3">
    <source>
        <dbReference type="ARBA" id="ARBA00022989"/>
    </source>
</evidence>
<reference evidence="7" key="1">
    <citation type="submission" date="2025-08" db="UniProtKB">
        <authorList>
            <consortium name="RefSeq"/>
        </authorList>
    </citation>
    <scope>IDENTIFICATION</scope>
</reference>
<dbReference type="GO" id="GO:0038166">
    <property type="term" value="P:angiotensin-activated signaling pathway"/>
    <property type="evidence" value="ECO:0007669"/>
    <property type="project" value="InterPro"/>
</dbReference>
<dbReference type="Proteomes" id="UP000515154">
    <property type="component" value="Linkage group LG25"/>
</dbReference>
<proteinExistence type="predicted"/>